<feature type="domain" description="PWWP" evidence="2">
    <location>
        <begin position="341"/>
        <end position="424"/>
    </location>
</feature>
<gene>
    <name evidence="3" type="ORF">TcWFU_007466</name>
</gene>
<feature type="compositionally biased region" description="Low complexity" evidence="1">
    <location>
        <begin position="144"/>
        <end position="180"/>
    </location>
</feature>
<dbReference type="Pfam" id="PF00855">
    <property type="entry name" value="PWWP"/>
    <property type="match status" value="1"/>
</dbReference>
<accession>A0ABR4QMR0</accession>
<dbReference type="PROSITE" id="PS50812">
    <property type="entry name" value="PWWP"/>
    <property type="match status" value="1"/>
</dbReference>
<dbReference type="Proteomes" id="UP001651158">
    <property type="component" value="Unassembled WGS sequence"/>
</dbReference>
<proteinExistence type="predicted"/>
<dbReference type="InterPro" id="IPR000313">
    <property type="entry name" value="PWWP_dom"/>
</dbReference>
<name>A0ABR4QMR0_9CEST</name>
<dbReference type="SUPFAM" id="SSF63748">
    <property type="entry name" value="Tudor/PWWP/MBT"/>
    <property type="match status" value="1"/>
</dbReference>
<evidence type="ECO:0000259" key="2">
    <source>
        <dbReference type="PROSITE" id="PS50812"/>
    </source>
</evidence>
<feature type="compositionally biased region" description="Basic residues" evidence="1">
    <location>
        <begin position="219"/>
        <end position="228"/>
    </location>
</feature>
<evidence type="ECO:0000256" key="1">
    <source>
        <dbReference type="SAM" id="MobiDB-lite"/>
    </source>
</evidence>
<feature type="region of interest" description="Disordered" evidence="1">
    <location>
        <begin position="142"/>
        <end position="263"/>
    </location>
</feature>
<feature type="region of interest" description="Disordered" evidence="1">
    <location>
        <begin position="456"/>
        <end position="488"/>
    </location>
</feature>
<dbReference type="EMBL" id="JAKROA010000002">
    <property type="protein sequence ID" value="KAL5110665.1"/>
    <property type="molecule type" value="Genomic_DNA"/>
</dbReference>
<evidence type="ECO:0000313" key="3">
    <source>
        <dbReference type="EMBL" id="KAL5110665.1"/>
    </source>
</evidence>
<feature type="compositionally biased region" description="Polar residues" evidence="1">
    <location>
        <begin position="470"/>
        <end position="480"/>
    </location>
</feature>
<protein>
    <recommendedName>
        <fullName evidence="2">PWWP domain-containing protein</fullName>
    </recommendedName>
</protein>
<feature type="compositionally biased region" description="Polar residues" evidence="1">
    <location>
        <begin position="181"/>
        <end position="201"/>
    </location>
</feature>
<reference evidence="3 4" key="1">
    <citation type="journal article" date="2022" name="Front. Cell. Infect. Microbiol.">
        <title>The Genomes of Two Strains of Taenia crassiceps the Animal Model for the Study of Human Cysticercosis.</title>
        <authorList>
            <person name="Bobes R.J."/>
            <person name="Estrada K."/>
            <person name="Rios-Valencia D.G."/>
            <person name="Calderon-Gallegos A."/>
            <person name="de la Torre P."/>
            <person name="Carrero J.C."/>
            <person name="Sanchez-Flores A."/>
            <person name="Laclette J.P."/>
        </authorList>
    </citation>
    <scope>NUCLEOTIDE SEQUENCE [LARGE SCALE GENOMIC DNA]</scope>
    <source>
        <strain evidence="3">WFUcys</strain>
    </source>
</reference>
<evidence type="ECO:0000313" key="4">
    <source>
        <dbReference type="Proteomes" id="UP001651158"/>
    </source>
</evidence>
<sequence>MYERIGFSRFRVATRPCNRVYLLGNKLNNVRRRHLMKLFLPSSQLPSRFDTLTEHSELRGRDHLSCYEGKDFSPTNTSRIIGYQKPKHLWMAKDHSLNILDSTSVMNSECPHLCSSSRFSNESRTTSEHVFASQQVAELTPVRSSYNGISPSNSSSAPGTVAMPSSLTNTSSSPSNHPSPQNRFGVSNISGSHYESPTSYPHQGASLSLHCMDSLEPKPKRKRGRPPKTKSDDVDAHTYPLSRKRQSRLDSKARENCSVPQPSTSSAFLTGGLKIRLRRDVSVDEPICGKKFRSRKSSQKSVQVFRIVESWCDADAPGGLAAKSNAVSPMSTNQTSGGFRIGDVVWAKLAGYPYWPSRISALYARTPHQLAQVSPGNVNSDSLAVSATPADPALAPGFTAKVEWFAWNQCSYLSCAKLFPFMEYFAKLYSPRTRVKNYAEAVNMAKLVVEGGSNETRLIPEPQSDVEKGSSASLSLSNNTEHGRSDLSCPPDLHFASNPLNEPKQSDVLCLPDLCLAFNPTNPQFPVGSQIPMENGHFSFLNLGANLGDFCQAPEQCWGPLPQLDVSGLNEFNSGVPTFSEDEDETSVCCLSSWSEQLVSYF</sequence>
<dbReference type="Gene3D" id="2.30.30.140">
    <property type="match status" value="1"/>
</dbReference>
<comment type="caution">
    <text evidence="3">The sequence shown here is derived from an EMBL/GenBank/DDBJ whole genome shotgun (WGS) entry which is preliminary data.</text>
</comment>
<organism evidence="3 4">
    <name type="scientific">Taenia crassiceps</name>
    <dbReference type="NCBI Taxonomy" id="6207"/>
    <lineage>
        <taxon>Eukaryota</taxon>
        <taxon>Metazoa</taxon>
        <taxon>Spiralia</taxon>
        <taxon>Lophotrochozoa</taxon>
        <taxon>Platyhelminthes</taxon>
        <taxon>Cestoda</taxon>
        <taxon>Eucestoda</taxon>
        <taxon>Cyclophyllidea</taxon>
        <taxon>Taeniidae</taxon>
        <taxon>Taenia</taxon>
    </lineage>
</organism>
<keyword evidence="4" id="KW-1185">Reference proteome</keyword>